<reference evidence="1 2" key="1">
    <citation type="submission" date="2017-09" db="EMBL/GenBank/DDBJ databases">
        <title>Bloom of a denitrifying methanotroph, Candidatus Methylomirabilis limnetica, in a deep stratified lake.</title>
        <authorList>
            <person name="Graf J.S."/>
            <person name="Marchant H.K."/>
            <person name="Tienken D."/>
            <person name="Hach P.F."/>
            <person name="Brand A."/>
            <person name="Schubert C.J."/>
            <person name="Kuypers M.M."/>
            <person name="Milucka J."/>
        </authorList>
    </citation>
    <scope>NUCLEOTIDE SEQUENCE [LARGE SCALE GENOMIC DNA]</scope>
    <source>
        <strain evidence="1 2">Zug</strain>
    </source>
</reference>
<name>A0A2T4TYN4_9BACT</name>
<evidence type="ECO:0000313" key="1">
    <source>
        <dbReference type="EMBL" id="PTL36201.1"/>
    </source>
</evidence>
<dbReference type="AlphaFoldDB" id="A0A2T4TYN4"/>
<comment type="caution">
    <text evidence="1">The sequence shown here is derived from an EMBL/GenBank/DDBJ whole genome shotgun (WGS) entry which is preliminary data.</text>
</comment>
<dbReference type="Proteomes" id="UP000241436">
    <property type="component" value="Unassembled WGS sequence"/>
</dbReference>
<protein>
    <submittedName>
        <fullName evidence="1">Uncharacterized protein</fullName>
    </submittedName>
</protein>
<reference evidence="2" key="2">
    <citation type="journal article" date="2018" name="Environ. Microbiol.">
        <title>Bloom of a denitrifying methanotroph, 'Candidatus Methylomirabilis limnetica', in a deep stratified lake.</title>
        <authorList>
            <person name="Graf J.S."/>
            <person name="Mayr M.J."/>
            <person name="Marchant H.K."/>
            <person name="Tienken D."/>
            <person name="Hach P.F."/>
            <person name="Brand A."/>
            <person name="Schubert C.J."/>
            <person name="Kuypers M.M."/>
            <person name="Milucka J."/>
        </authorList>
    </citation>
    <scope>NUCLEOTIDE SEQUENCE [LARGE SCALE GENOMIC DNA]</scope>
    <source>
        <strain evidence="2">Zug</strain>
    </source>
</reference>
<dbReference type="EMBL" id="NVQC01000017">
    <property type="protein sequence ID" value="PTL36201.1"/>
    <property type="molecule type" value="Genomic_DNA"/>
</dbReference>
<evidence type="ECO:0000313" key="2">
    <source>
        <dbReference type="Proteomes" id="UP000241436"/>
    </source>
</evidence>
<gene>
    <name evidence="1" type="ORF">CLG94_05965</name>
</gene>
<sequence length="105" mass="11812">MNERAVSNPPFKVYGINLVARMLREPPDVLTLHCPRGASIRYGQVVMAGDGFDEGSSSFREMPPFEAIVAFEEASEGVEGHYFYRNNEEYRILSLDSIIIAFPQP</sequence>
<proteinExistence type="predicted"/>
<accession>A0A2T4TYN4</accession>
<organism evidence="1 2">
    <name type="scientific">Candidatus Methylomirabilis limnetica</name>
    <dbReference type="NCBI Taxonomy" id="2033718"/>
    <lineage>
        <taxon>Bacteria</taxon>
        <taxon>Candidatus Methylomirabilota</taxon>
        <taxon>Candidatus Methylomirabilia</taxon>
        <taxon>Candidatus Methylomirabilales</taxon>
        <taxon>Candidatus Methylomirabilaceae</taxon>
        <taxon>Candidatus Methylomirabilis</taxon>
    </lineage>
</organism>
<keyword evidence="2" id="KW-1185">Reference proteome</keyword>